<sequence>IVNSKSEPSGTAVNAASASATEMSHSQSPQTTSETDANIFVAAQRGDVNLIRELIESEKATATDRDEQNITPLHWAAINAQVPACRYLLEQGAEVDALGGDLVATPMQWAARNGYLYVIQLLIAHGADPNIADSQGYNTLHLVTHSSAIMPLLYILHQPVNV</sequence>
<evidence type="ECO:0000256" key="4">
    <source>
        <dbReference type="PROSITE-ProRule" id="PRU00023"/>
    </source>
</evidence>
<evidence type="ECO:0000313" key="7">
    <source>
        <dbReference type="Proteomes" id="UP000076761"/>
    </source>
</evidence>
<dbReference type="PRINTS" id="PR01415">
    <property type="entry name" value="ANKYRIN"/>
</dbReference>
<gene>
    <name evidence="6" type="ORF">NEOLEDRAFT_1030011</name>
</gene>
<feature type="repeat" description="ANK" evidence="4">
    <location>
        <begin position="68"/>
        <end position="100"/>
    </location>
</feature>
<dbReference type="PROSITE" id="PS50297">
    <property type="entry name" value="ANK_REP_REGION"/>
    <property type="match status" value="2"/>
</dbReference>
<dbReference type="AlphaFoldDB" id="A0A165PPM3"/>
<dbReference type="PANTHER" id="PTHR24161">
    <property type="entry name" value="ANK_REP_REGION DOMAIN-CONTAINING PROTEIN-RELATED"/>
    <property type="match status" value="1"/>
</dbReference>
<dbReference type="Gene3D" id="1.25.40.20">
    <property type="entry name" value="Ankyrin repeat-containing domain"/>
    <property type="match status" value="1"/>
</dbReference>
<dbReference type="InterPro" id="IPR036770">
    <property type="entry name" value="Ankyrin_rpt-contain_sf"/>
</dbReference>
<keyword evidence="7" id="KW-1185">Reference proteome</keyword>
<dbReference type="OrthoDB" id="6781668at2759"/>
<reference evidence="6 7" key="1">
    <citation type="journal article" date="2016" name="Mol. Biol. Evol.">
        <title>Comparative Genomics of Early-Diverging Mushroom-Forming Fungi Provides Insights into the Origins of Lignocellulose Decay Capabilities.</title>
        <authorList>
            <person name="Nagy L.G."/>
            <person name="Riley R."/>
            <person name="Tritt A."/>
            <person name="Adam C."/>
            <person name="Daum C."/>
            <person name="Floudas D."/>
            <person name="Sun H."/>
            <person name="Yadav J.S."/>
            <person name="Pangilinan J."/>
            <person name="Larsson K.H."/>
            <person name="Matsuura K."/>
            <person name="Barry K."/>
            <person name="Labutti K."/>
            <person name="Kuo R."/>
            <person name="Ohm R.A."/>
            <person name="Bhattacharya S.S."/>
            <person name="Shirouzu T."/>
            <person name="Yoshinaga Y."/>
            <person name="Martin F.M."/>
            <person name="Grigoriev I.V."/>
            <person name="Hibbett D.S."/>
        </authorList>
    </citation>
    <scope>NUCLEOTIDE SEQUENCE [LARGE SCALE GENOMIC DNA]</scope>
    <source>
        <strain evidence="6 7">HHB14362 ss-1</strain>
    </source>
</reference>
<feature type="region of interest" description="Disordered" evidence="5">
    <location>
        <begin position="1"/>
        <end position="35"/>
    </location>
</feature>
<accession>A0A165PPM3</accession>
<dbReference type="EMBL" id="KV425608">
    <property type="protein sequence ID" value="KZT21328.1"/>
    <property type="molecule type" value="Genomic_DNA"/>
</dbReference>
<dbReference type="STRING" id="1314782.A0A165PPM3"/>
<dbReference type="InParanoid" id="A0A165PPM3"/>
<proteinExistence type="predicted"/>
<dbReference type="PANTHER" id="PTHR24161:SF85">
    <property type="entry name" value="PALMITOYLTRANSFERASE HIP14"/>
    <property type="match status" value="1"/>
</dbReference>
<dbReference type="GO" id="GO:0019706">
    <property type="term" value="F:protein-cysteine S-palmitoyltransferase activity"/>
    <property type="evidence" value="ECO:0007669"/>
    <property type="project" value="UniProtKB-EC"/>
</dbReference>
<organism evidence="6 7">
    <name type="scientific">Neolentinus lepideus HHB14362 ss-1</name>
    <dbReference type="NCBI Taxonomy" id="1314782"/>
    <lineage>
        <taxon>Eukaryota</taxon>
        <taxon>Fungi</taxon>
        <taxon>Dikarya</taxon>
        <taxon>Basidiomycota</taxon>
        <taxon>Agaricomycotina</taxon>
        <taxon>Agaricomycetes</taxon>
        <taxon>Gloeophyllales</taxon>
        <taxon>Gloeophyllaceae</taxon>
        <taxon>Neolentinus</taxon>
    </lineage>
</organism>
<keyword evidence="2" id="KW-0677">Repeat</keyword>
<keyword evidence="3 4" id="KW-0040">ANK repeat</keyword>
<dbReference type="Pfam" id="PF12796">
    <property type="entry name" value="Ank_2"/>
    <property type="match status" value="1"/>
</dbReference>
<feature type="repeat" description="ANK" evidence="4">
    <location>
        <begin position="105"/>
        <end position="134"/>
    </location>
</feature>
<name>A0A165PPM3_9AGAM</name>
<dbReference type="SMART" id="SM00248">
    <property type="entry name" value="ANK"/>
    <property type="match status" value="3"/>
</dbReference>
<dbReference type="SUPFAM" id="SSF48403">
    <property type="entry name" value="Ankyrin repeat"/>
    <property type="match status" value="1"/>
</dbReference>
<dbReference type="EC" id="2.3.1.225" evidence="1"/>
<feature type="non-terminal residue" evidence="6">
    <location>
        <position position="1"/>
    </location>
</feature>
<feature type="non-terminal residue" evidence="6">
    <location>
        <position position="162"/>
    </location>
</feature>
<evidence type="ECO:0000256" key="3">
    <source>
        <dbReference type="ARBA" id="ARBA00023043"/>
    </source>
</evidence>
<evidence type="ECO:0000256" key="1">
    <source>
        <dbReference type="ARBA" id="ARBA00012210"/>
    </source>
</evidence>
<dbReference type="InterPro" id="IPR002110">
    <property type="entry name" value="Ankyrin_rpt"/>
</dbReference>
<evidence type="ECO:0000313" key="6">
    <source>
        <dbReference type="EMBL" id="KZT21328.1"/>
    </source>
</evidence>
<evidence type="ECO:0000256" key="2">
    <source>
        <dbReference type="ARBA" id="ARBA00022737"/>
    </source>
</evidence>
<evidence type="ECO:0000256" key="5">
    <source>
        <dbReference type="SAM" id="MobiDB-lite"/>
    </source>
</evidence>
<protein>
    <recommendedName>
        <fullName evidence="1">protein S-acyltransferase</fullName>
        <ecNumber evidence="1">2.3.1.225</ecNumber>
    </recommendedName>
</protein>
<dbReference type="PROSITE" id="PS50088">
    <property type="entry name" value="ANK_REPEAT"/>
    <property type="match status" value="2"/>
</dbReference>
<dbReference type="Proteomes" id="UP000076761">
    <property type="component" value="Unassembled WGS sequence"/>
</dbReference>
<dbReference type="Pfam" id="PF00023">
    <property type="entry name" value="Ank"/>
    <property type="match status" value="1"/>
</dbReference>